<organism evidence="3">
    <name type="scientific">Schistosoma curassoni</name>
    <dbReference type="NCBI Taxonomy" id="6186"/>
    <lineage>
        <taxon>Eukaryota</taxon>
        <taxon>Metazoa</taxon>
        <taxon>Spiralia</taxon>
        <taxon>Lophotrochozoa</taxon>
        <taxon>Platyhelminthes</taxon>
        <taxon>Trematoda</taxon>
        <taxon>Digenea</taxon>
        <taxon>Strigeidida</taxon>
        <taxon>Schistosomatoidea</taxon>
        <taxon>Schistosomatidae</taxon>
        <taxon>Schistosoma</taxon>
    </lineage>
</organism>
<reference evidence="3" key="1">
    <citation type="submission" date="2016-06" db="UniProtKB">
        <authorList>
            <consortium name="WormBaseParasite"/>
        </authorList>
    </citation>
    <scope>IDENTIFICATION</scope>
</reference>
<protein>
    <submittedName>
        <fullName evidence="3">CHASE2 domain-containing protein</fullName>
    </submittedName>
</protein>
<reference evidence="1 2" key="2">
    <citation type="submission" date="2018-11" db="EMBL/GenBank/DDBJ databases">
        <authorList>
            <consortium name="Pathogen Informatics"/>
        </authorList>
    </citation>
    <scope>NUCLEOTIDE SEQUENCE [LARGE SCALE GENOMIC DNA]</scope>
    <source>
        <strain evidence="1">Dakar</strain>
        <strain evidence="2">Dakar, Senegal</strain>
    </source>
</reference>
<dbReference type="EMBL" id="UZAK01040288">
    <property type="protein sequence ID" value="VDP64367.1"/>
    <property type="molecule type" value="Genomic_DNA"/>
</dbReference>
<proteinExistence type="predicted"/>
<evidence type="ECO:0000313" key="3">
    <source>
        <dbReference type="WBParaSite" id="SCUD_0001784401-mRNA-1"/>
    </source>
</evidence>
<evidence type="ECO:0000313" key="2">
    <source>
        <dbReference type="Proteomes" id="UP000279833"/>
    </source>
</evidence>
<keyword evidence="2" id="KW-1185">Reference proteome</keyword>
<dbReference type="WBParaSite" id="SCUD_0001784401-mRNA-1">
    <property type="protein sequence ID" value="SCUD_0001784401-mRNA-1"/>
    <property type="gene ID" value="SCUD_0001784401"/>
</dbReference>
<gene>
    <name evidence="1" type="ORF">SCUD_LOCUS17841</name>
</gene>
<evidence type="ECO:0000313" key="1">
    <source>
        <dbReference type="EMBL" id="VDP64367.1"/>
    </source>
</evidence>
<accession>A0A183KS05</accession>
<dbReference type="Proteomes" id="UP000279833">
    <property type="component" value="Unassembled WGS sequence"/>
</dbReference>
<name>A0A183KS05_9TREM</name>
<sequence length="55" mass="5835">MVVGGSRQETLDPGFVLLGTRQQGVPVILRELVPPGGLDLVSPSFTVRDVTTELS</sequence>
<dbReference type="AlphaFoldDB" id="A0A183KS05"/>